<gene>
    <name evidence="2" type="ORF">B7P34_10555</name>
</gene>
<keyword evidence="3" id="KW-1185">Reference proteome</keyword>
<dbReference type="PROSITE" id="PS50943">
    <property type="entry name" value="HTH_CROC1"/>
    <property type="match status" value="1"/>
</dbReference>
<name>A0A9X7JRZ4_9ACTN</name>
<evidence type="ECO:0000313" key="2">
    <source>
        <dbReference type="EMBL" id="PSJ28730.1"/>
    </source>
</evidence>
<proteinExistence type="predicted"/>
<accession>A0A9X7JRZ4</accession>
<dbReference type="Proteomes" id="UP000242427">
    <property type="component" value="Unassembled WGS sequence"/>
</dbReference>
<dbReference type="SMART" id="SM00530">
    <property type="entry name" value="HTH_XRE"/>
    <property type="match status" value="1"/>
</dbReference>
<dbReference type="CDD" id="cd00093">
    <property type="entry name" value="HTH_XRE"/>
    <property type="match status" value="1"/>
</dbReference>
<comment type="caution">
    <text evidence="2">The sequence shown here is derived from an EMBL/GenBank/DDBJ whole genome shotgun (WGS) entry which is preliminary data.</text>
</comment>
<reference evidence="2 3" key="1">
    <citation type="submission" date="2018-03" db="EMBL/GenBank/DDBJ databases">
        <title>Chitinolytic properties of Streptosporangium nondiastaticum TBG75A20.</title>
        <authorList>
            <person name="Gayathri V."/>
            <person name="Shiburaj S."/>
        </authorList>
    </citation>
    <scope>NUCLEOTIDE SEQUENCE [LARGE SCALE GENOMIC DNA]</scope>
    <source>
        <strain evidence="2 3">TBG75A20</strain>
    </source>
</reference>
<feature type="domain" description="HTH cro/C1-type" evidence="1">
    <location>
        <begin position="76"/>
        <end position="125"/>
    </location>
</feature>
<dbReference type="Pfam" id="PF13560">
    <property type="entry name" value="HTH_31"/>
    <property type="match status" value="1"/>
</dbReference>
<dbReference type="PANTHER" id="PTHR35010">
    <property type="entry name" value="BLL4672 PROTEIN-RELATED"/>
    <property type="match status" value="1"/>
</dbReference>
<dbReference type="Gene3D" id="1.10.260.40">
    <property type="entry name" value="lambda repressor-like DNA-binding domains"/>
    <property type="match status" value="1"/>
</dbReference>
<dbReference type="OrthoDB" id="3291396at2"/>
<dbReference type="GO" id="GO:0003677">
    <property type="term" value="F:DNA binding"/>
    <property type="evidence" value="ECO:0007669"/>
    <property type="project" value="InterPro"/>
</dbReference>
<dbReference type="InterPro" id="IPR010982">
    <property type="entry name" value="Lambda_DNA-bd_dom_sf"/>
</dbReference>
<dbReference type="Pfam" id="PF17765">
    <property type="entry name" value="MLTR_LBD"/>
    <property type="match status" value="1"/>
</dbReference>
<dbReference type="InterPro" id="IPR001387">
    <property type="entry name" value="Cro/C1-type_HTH"/>
</dbReference>
<evidence type="ECO:0000259" key="1">
    <source>
        <dbReference type="PROSITE" id="PS50943"/>
    </source>
</evidence>
<evidence type="ECO:0000313" key="3">
    <source>
        <dbReference type="Proteomes" id="UP000242427"/>
    </source>
</evidence>
<dbReference type="InterPro" id="IPR041413">
    <property type="entry name" value="MLTR_LBD"/>
</dbReference>
<dbReference type="PANTHER" id="PTHR35010:SF2">
    <property type="entry name" value="BLL4672 PROTEIN"/>
    <property type="match status" value="1"/>
</dbReference>
<sequence>MRSGLGNPSRVSCWNSPCGAIYLGLTDTCTVGIGGRVDAADHVDGESISRLLRAWRARVDARTVRELRGVFPRPGRRLSQAHVARMTGVSEGWYRALEAGRRQDFSEQFLLRVARALRLSDAETLTLFLAVSGRRPPGELSREAGAGRGDLPHGVKTLLEQQTSYPAYLSDVAWNIVAANSLMGEWFPWVRRPGANLMRWALLDPEAREQMLDWEDACARTYLAMLRVAANSDPANTELRTLVRDILDADADCRRIWAEEHDVVEHRDGDVFRLQLPFHGGREVRVTSHVLLPIQRPDLRFVFITPADGWTAP</sequence>
<dbReference type="SUPFAM" id="SSF47413">
    <property type="entry name" value="lambda repressor-like DNA-binding domains"/>
    <property type="match status" value="1"/>
</dbReference>
<protein>
    <submittedName>
        <fullName evidence="2">XRE family transcriptional regulator</fullName>
    </submittedName>
</protein>
<dbReference type="Gene3D" id="3.30.450.180">
    <property type="match status" value="1"/>
</dbReference>
<dbReference type="EMBL" id="PXWG01000018">
    <property type="protein sequence ID" value="PSJ28730.1"/>
    <property type="molecule type" value="Genomic_DNA"/>
</dbReference>
<organism evidence="2 3">
    <name type="scientific">Streptosporangium nondiastaticum</name>
    <dbReference type="NCBI Taxonomy" id="35764"/>
    <lineage>
        <taxon>Bacteria</taxon>
        <taxon>Bacillati</taxon>
        <taxon>Actinomycetota</taxon>
        <taxon>Actinomycetes</taxon>
        <taxon>Streptosporangiales</taxon>
        <taxon>Streptosporangiaceae</taxon>
        <taxon>Streptosporangium</taxon>
    </lineage>
</organism>
<dbReference type="AlphaFoldDB" id="A0A9X7JRZ4"/>